<feature type="domain" description="WW" evidence="6">
    <location>
        <begin position="296"/>
        <end position="329"/>
    </location>
</feature>
<dbReference type="Pfam" id="PF16663">
    <property type="entry name" value="MAGI_u1"/>
    <property type="match status" value="1"/>
</dbReference>
<dbReference type="HOGENOM" id="CLU_004562_2_1_1"/>
<dbReference type="FunFam" id="2.30.42.10:FF:000006">
    <property type="entry name" value="Membrane associated guanylate kinase, WW and PDZ domain containing 1"/>
    <property type="match status" value="1"/>
</dbReference>
<dbReference type="SUPFAM" id="SSF52540">
    <property type="entry name" value="P-loop containing nucleoside triphosphate hydrolases"/>
    <property type="match status" value="1"/>
</dbReference>
<feature type="region of interest" description="Disordered" evidence="5">
    <location>
        <begin position="680"/>
        <end position="745"/>
    </location>
</feature>
<feature type="region of interest" description="Disordered" evidence="5">
    <location>
        <begin position="963"/>
        <end position="1325"/>
    </location>
</feature>
<keyword evidence="10" id="KW-1185">Reference proteome</keyword>
<dbReference type="InterPro" id="IPR001202">
    <property type="entry name" value="WW_dom"/>
</dbReference>
<dbReference type="Pfam" id="PF16666">
    <property type="entry name" value="MAGI_u5"/>
    <property type="match status" value="1"/>
</dbReference>
<keyword evidence="4" id="KW-0472">Membrane</keyword>
<evidence type="ECO:0000256" key="5">
    <source>
        <dbReference type="SAM" id="MobiDB-lite"/>
    </source>
</evidence>
<feature type="compositionally biased region" description="Basic and acidic residues" evidence="5">
    <location>
        <begin position="1186"/>
        <end position="1209"/>
    </location>
</feature>
<feature type="compositionally biased region" description="Low complexity" evidence="5">
    <location>
        <begin position="1269"/>
        <end position="1278"/>
    </location>
</feature>
<reference evidence="10" key="1">
    <citation type="submission" date="2013-03" db="EMBL/GenBank/DDBJ databases">
        <authorList>
            <person name="Jeffery W."/>
            <person name="Warren W."/>
            <person name="Wilson R.K."/>
        </authorList>
    </citation>
    <scope>NUCLEOTIDE SEQUENCE</scope>
    <source>
        <strain evidence="10">female</strain>
    </source>
</reference>
<evidence type="ECO:0000313" key="10">
    <source>
        <dbReference type="Proteomes" id="UP000018467"/>
    </source>
</evidence>
<dbReference type="PROSITE" id="PS01159">
    <property type="entry name" value="WW_DOMAIN_1"/>
    <property type="match status" value="1"/>
</dbReference>
<dbReference type="Gene3D" id="2.20.70.10">
    <property type="match status" value="1"/>
</dbReference>
<dbReference type="SUPFAM" id="SSF51045">
    <property type="entry name" value="WW domain"/>
    <property type="match status" value="1"/>
</dbReference>
<dbReference type="GeneTree" id="ENSGT00940000155820"/>
<feature type="compositionally biased region" description="Basic and acidic residues" evidence="5">
    <location>
        <begin position="1259"/>
        <end position="1268"/>
    </location>
</feature>
<accession>W5L6Y5</accession>
<feature type="domain" description="PDZ" evidence="8">
    <location>
        <begin position="600"/>
        <end position="680"/>
    </location>
</feature>
<dbReference type="FunFam" id="2.30.42.10:FF:000103">
    <property type="entry name" value="membrane-associated guanylate kinase, WW and PDZ domain-containing protein 1 isoform X2"/>
    <property type="match status" value="1"/>
</dbReference>
<dbReference type="CDD" id="cd06735">
    <property type="entry name" value="PDZ5_MAGI-1_3-like"/>
    <property type="match status" value="1"/>
</dbReference>
<feature type="compositionally biased region" description="Pro residues" evidence="5">
    <location>
        <begin position="723"/>
        <end position="735"/>
    </location>
</feature>
<dbReference type="FunFam" id="2.30.42.10:FF:000005">
    <property type="entry name" value="Membrane associated guanylate kinase, WW and PDZ domain containing 1"/>
    <property type="match status" value="1"/>
</dbReference>
<feature type="compositionally biased region" description="Basic and acidic residues" evidence="5">
    <location>
        <begin position="1018"/>
        <end position="1037"/>
    </location>
</feature>
<dbReference type="PANTHER" id="PTHR10316:SF77">
    <property type="entry name" value="MEMBRANE-ASSOCIATED GUANYLATE KINASE, WW AND PDZ DOMAIN-CONTAINING PROTEIN 1 ISOFORM X1"/>
    <property type="match status" value="1"/>
</dbReference>
<dbReference type="Ensembl" id="ENSAMXT00000015597.2">
    <property type="protein sequence ID" value="ENSAMXP00000015597.2"/>
    <property type="gene ID" value="ENSAMXG00000015135.2"/>
</dbReference>
<dbReference type="FunFam" id="2.30.42.10:FF:000015">
    <property type="entry name" value="Membrane associated guanylate kinase, WW and PDZ domain containing 1"/>
    <property type="match status" value="1"/>
</dbReference>
<reference evidence="9" key="4">
    <citation type="submission" date="2025-09" db="UniProtKB">
        <authorList>
            <consortium name="Ensembl"/>
        </authorList>
    </citation>
    <scope>IDENTIFICATION</scope>
</reference>
<dbReference type="InterPro" id="IPR008145">
    <property type="entry name" value="GK/Ca_channel_bsu"/>
</dbReference>
<keyword evidence="3" id="KW-0677">Repeat</keyword>
<feature type="domain" description="PDZ" evidence="8">
    <location>
        <begin position="17"/>
        <end position="100"/>
    </location>
</feature>
<dbReference type="PANTHER" id="PTHR10316">
    <property type="entry name" value="MEMBRANE ASSOCIATED GUANYLATE KINASE-RELATED"/>
    <property type="match status" value="1"/>
</dbReference>
<dbReference type="InterPro" id="IPR036020">
    <property type="entry name" value="WW_dom_sf"/>
</dbReference>
<dbReference type="CDD" id="cd06732">
    <property type="entry name" value="PDZ2_MAGI-1_3-like"/>
    <property type="match status" value="1"/>
</dbReference>
<dbReference type="eggNOG" id="KOG3209">
    <property type="taxonomic scope" value="Eukaryota"/>
</dbReference>
<feature type="region of interest" description="Disordered" evidence="5">
    <location>
        <begin position="182"/>
        <end position="221"/>
    </location>
</feature>
<dbReference type="CDD" id="cd06733">
    <property type="entry name" value="PDZ3_MAGI-1_3-like"/>
    <property type="match status" value="1"/>
</dbReference>
<dbReference type="GO" id="GO:0005911">
    <property type="term" value="C:cell-cell junction"/>
    <property type="evidence" value="ECO:0007669"/>
    <property type="project" value="TreeGrafter"/>
</dbReference>
<feature type="domain" description="PDZ" evidence="8">
    <location>
        <begin position="769"/>
        <end position="851"/>
    </location>
</feature>
<feature type="compositionally biased region" description="Basic and acidic residues" evidence="5">
    <location>
        <begin position="1135"/>
        <end position="1170"/>
    </location>
</feature>
<dbReference type="FunFam" id="2.20.70.10:FF:000002">
    <property type="entry name" value="Membrane-associated guanylate kinase, WW and PDZ domain-containing protein 3 isoform 1"/>
    <property type="match status" value="1"/>
</dbReference>
<proteinExistence type="predicted"/>
<feature type="compositionally biased region" description="Polar residues" evidence="5">
    <location>
        <begin position="702"/>
        <end position="712"/>
    </location>
</feature>
<dbReference type="Pfam" id="PF00595">
    <property type="entry name" value="PDZ"/>
    <property type="match status" value="4"/>
</dbReference>
<feature type="compositionally biased region" description="Basic and acidic residues" evidence="5">
    <location>
        <begin position="1098"/>
        <end position="1126"/>
    </location>
</feature>
<dbReference type="SUPFAM" id="SSF50156">
    <property type="entry name" value="PDZ domain-like"/>
    <property type="match status" value="5"/>
</dbReference>
<dbReference type="CDD" id="cd06731">
    <property type="entry name" value="PDZ1_MAGI-1_3-like"/>
    <property type="match status" value="1"/>
</dbReference>
<evidence type="ECO:0000313" key="9">
    <source>
        <dbReference type="Ensembl" id="ENSAMXP00000015597.2"/>
    </source>
</evidence>
<dbReference type="FunFam" id="3.30.63.10:FF:000003">
    <property type="entry name" value="Membrane-associated guanylate kinase, WW and PDZ domain-containing protein 3 isoform 1"/>
    <property type="match status" value="1"/>
</dbReference>
<dbReference type="PROSITE" id="PS50052">
    <property type="entry name" value="GUANYLATE_KINASE_2"/>
    <property type="match status" value="1"/>
</dbReference>
<evidence type="ECO:0000259" key="7">
    <source>
        <dbReference type="PROSITE" id="PS50052"/>
    </source>
</evidence>
<dbReference type="InterPro" id="IPR020590">
    <property type="entry name" value="Guanylate_kinase_CS"/>
</dbReference>
<feature type="compositionally biased region" description="Polar residues" evidence="5">
    <location>
        <begin position="983"/>
        <end position="993"/>
    </location>
</feature>
<comment type="subcellular location">
    <subcellularLocation>
        <location evidence="1">Membrane</location>
        <topology evidence="1">Peripheral membrane protein</topology>
    </subcellularLocation>
</comment>
<feature type="region of interest" description="Disordered" evidence="5">
    <location>
        <begin position="543"/>
        <end position="576"/>
    </location>
</feature>
<dbReference type="GO" id="GO:0005737">
    <property type="term" value="C:cytoplasm"/>
    <property type="evidence" value="ECO:0007669"/>
    <property type="project" value="TreeGrafter"/>
</dbReference>
<dbReference type="Gene3D" id="2.30.42.10">
    <property type="match status" value="5"/>
</dbReference>
<sequence>MSKVIQKKNHWTTKVNECAVCKSSDGELSVELRGGAENGEFTYVGEVRPCTANYKYGQLSEGELLLELEGLSVSGLPLYDVLTVVKNCKGPVRMKTVRQGHKLNKDLRHYLSLRFQKSSPDHDLQQTIRDNLYRHAVPCTTRLPRDGEVPGVDYNFLSVQEFLDLEQCGTLLEIGTYEGNYYGTPKPPSQPRCGSVISQDALRDGLPGSQNSTPKRTKSYNDMQHARVVPVEPTEDADFTTDMNNTFTGDSSRQEVHGVVRDNAPSNALSNVALSPPAIMASSHHPQLPPEDDPLGPLPDNWEMAYTESGEVYFIDHNTKTTSWMDPRCAEKQQKPLEECEDDGKRRKHVLHINRKTQYENPVLEARRKKQVDIQQPPEEWIEEHSSAGAPIAATKPSCKHECVFVSIGGKPFFTRNPAELKGTFISTKLLKSRRGFGFTVVGGDEPDEFLQIKSLVLDGPAAVDGKMETGDVIVSVNDTIVLGYTHAQVVKIFQSIPIGSMVQLELCRGYPLPFDPDDPNTSLVTSVAILDKEPIIVNGQEAFDPPPLGLSQTAPGPAEPRPYSPTAEGPGSAAAMTEGYGSDVVTLASSIATQPELITVHMEKGDKGFGFTIADCGSGTCGGQKVKQIVDYPRCRGLKEGDILVEVNKRNVQSMSHNQVVDLLSKCPRGSEVTMLVQRGKNRPLPAAAPRSCPLERKDSQGSSQHSVCSHRSTHTDSPARAVPPLPSLPPLEPPANGTLQKKPDPFKIWAQSRSMYESRMPDSQEQDIFLWRKDTGFGFRILGGNEPGEPIYIGHIVKYGAADEDGRLRSGDELICVDGTAVVGKSHQLVVQLMQQAAKQGHVNLTVRRKTGYGESSNASLLTNAEKIATITTTHTPQSSSEPRDSKGFGFSLRGGKEYNMDLYVLRLAEDGAAVRNGKMRVGDEILEINGESTKNMKHSRAIELIKNGGRRARLVLKRGDGSVPEYDGPNDGYPAPPGPQNLSEMRTMPSNGRLHLSSESSYTSEYHPPPWPQEQRLRERERERGREDYKEYTHYPKAPQQQQQHHHHTWNNNNHPAPRALSPSPSPVENDKKNSRRKVKKSESESGIAKLFKTLRKESGFGKKSSDRDLRGRGHERSPERTAHGRSHARRGSLDRSPTRKRNSSPDRRRAKSMDRRAERWQRDYSPDSRASSQVLLRQAATPERHYAPQREPHTPSRGSYLREEGYLTSTPERSNNGQVLSLARGRTPERSLKNGNVLRDVSPSSRGESWSNGTPERRYRRESDSSSNSSYLEEAATPRLKDYYNALKANGANGTNAGRAPTQHPQSKRRLYKDNHTDLSI</sequence>
<dbReference type="SMART" id="SM00456">
    <property type="entry name" value="WW"/>
    <property type="match status" value="1"/>
</dbReference>
<dbReference type="PROSITE" id="PS00856">
    <property type="entry name" value="GUANYLATE_KINASE_1"/>
    <property type="match status" value="1"/>
</dbReference>
<name>W5L6Y5_ASTMX</name>
<dbReference type="SMART" id="SM00228">
    <property type="entry name" value="PDZ"/>
    <property type="match status" value="5"/>
</dbReference>
<dbReference type="GO" id="GO:0007165">
    <property type="term" value="P:signal transduction"/>
    <property type="evidence" value="ECO:0007669"/>
    <property type="project" value="TreeGrafter"/>
</dbReference>
<protein>
    <submittedName>
        <fullName evidence="9">Membrane associated guanylate kinase, WW and PDZ domain containing 1</fullName>
    </submittedName>
</protein>
<dbReference type="InterPro" id="IPR001478">
    <property type="entry name" value="PDZ"/>
</dbReference>
<feature type="domain" description="Guanylate kinase-like" evidence="7">
    <location>
        <begin position="108"/>
        <end position="184"/>
    </location>
</feature>
<feature type="compositionally biased region" description="Basic and acidic residues" evidence="5">
    <location>
        <begin position="1316"/>
        <end position="1325"/>
    </location>
</feature>
<feature type="domain" description="PDZ" evidence="8">
    <location>
        <begin position="427"/>
        <end position="496"/>
    </location>
</feature>
<evidence type="ECO:0000256" key="1">
    <source>
        <dbReference type="ARBA" id="ARBA00004170"/>
    </source>
</evidence>
<evidence type="ECO:0000259" key="6">
    <source>
        <dbReference type="PROSITE" id="PS50020"/>
    </source>
</evidence>
<feature type="domain" description="PDZ" evidence="8">
    <location>
        <begin position="881"/>
        <end position="963"/>
    </location>
</feature>
<feature type="compositionally biased region" description="Polar residues" evidence="5">
    <location>
        <begin position="1211"/>
        <end position="1223"/>
    </location>
</feature>
<dbReference type="Pfam" id="PF00397">
    <property type="entry name" value="WW"/>
    <property type="match status" value="1"/>
</dbReference>
<dbReference type="InterPro" id="IPR036034">
    <property type="entry name" value="PDZ_sf"/>
</dbReference>
<dbReference type="PROSITE" id="PS50020">
    <property type="entry name" value="WW_DOMAIN_2"/>
    <property type="match status" value="1"/>
</dbReference>
<feature type="compositionally biased region" description="Polar residues" evidence="5">
    <location>
        <begin position="1246"/>
        <end position="1258"/>
    </location>
</feature>
<evidence type="ECO:0000256" key="4">
    <source>
        <dbReference type="ARBA" id="ARBA00023136"/>
    </source>
</evidence>
<reference evidence="9" key="3">
    <citation type="submission" date="2025-08" db="UniProtKB">
        <authorList>
            <consortium name="Ensembl"/>
        </authorList>
    </citation>
    <scope>IDENTIFICATION</scope>
</reference>
<organism evidence="9 10">
    <name type="scientific">Astyanax mexicanus</name>
    <name type="common">Blind cave fish</name>
    <name type="synonym">Astyanax fasciatus mexicanus</name>
    <dbReference type="NCBI Taxonomy" id="7994"/>
    <lineage>
        <taxon>Eukaryota</taxon>
        <taxon>Metazoa</taxon>
        <taxon>Chordata</taxon>
        <taxon>Craniata</taxon>
        <taxon>Vertebrata</taxon>
        <taxon>Euteleostomi</taxon>
        <taxon>Actinopterygii</taxon>
        <taxon>Neopterygii</taxon>
        <taxon>Teleostei</taxon>
        <taxon>Ostariophysi</taxon>
        <taxon>Characiformes</taxon>
        <taxon>Characoidei</taxon>
        <taxon>Acestrorhamphidae</taxon>
        <taxon>Acestrorhamphinae</taxon>
        <taxon>Astyanax</taxon>
    </lineage>
</organism>
<dbReference type="InterPro" id="IPR027417">
    <property type="entry name" value="P-loop_NTPase"/>
</dbReference>
<feature type="compositionally biased region" description="Low complexity" evidence="5">
    <location>
        <begin position="1289"/>
        <end position="1304"/>
    </location>
</feature>
<reference evidence="10" key="2">
    <citation type="journal article" date="2014" name="Nat. Commun.">
        <title>The cavefish genome reveals candidate genes for eye loss.</title>
        <authorList>
            <person name="McGaugh S.E."/>
            <person name="Gross J.B."/>
            <person name="Aken B."/>
            <person name="Blin M."/>
            <person name="Borowsky R."/>
            <person name="Chalopin D."/>
            <person name="Hinaux H."/>
            <person name="Jeffery W.R."/>
            <person name="Keene A."/>
            <person name="Ma L."/>
            <person name="Minx P."/>
            <person name="Murphy D."/>
            <person name="O'Quin K.E."/>
            <person name="Retaux S."/>
            <person name="Rohner N."/>
            <person name="Searle S.M."/>
            <person name="Stahl B.A."/>
            <person name="Tabin C."/>
            <person name="Volff J.N."/>
            <person name="Yoshizawa M."/>
            <person name="Warren W.C."/>
        </authorList>
    </citation>
    <scope>NUCLEOTIDE SEQUENCE [LARGE SCALE GENOMIC DNA]</scope>
    <source>
        <strain evidence="10">female</strain>
    </source>
</reference>
<dbReference type="Bgee" id="ENSAMXG00000015135">
    <property type="expression patterns" value="Expressed in brain and 11 other cell types or tissues"/>
</dbReference>
<evidence type="ECO:0000256" key="2">
    <source>
        <dbReference type="ARBA" id="ARBA00022553"/>
    </source>
</evidence>
<dbReference type="GO" id="GO:0016020">
    <property type="term" value="C:membrane"/>
    <property type="evidence" value="ECO:0007669"/>
    <property type="project" value="UniProtKB-SubCell"/>
</dbReference>
<evidence type="ECO:0000256" key="3">
    <source>
        <dbReference type="ARBA" id="ARBA00022737"/>
    </source>
</evidence>
<dbReference type="Proteomes" id="UP000018467">
    <property type="component" value="Unassembled WGS sequence"/>
</dbReference>
<dbReference type="SMART" id="SM00072">
    <property type="entry name" value="GuKc"/>
    <property type="match status" value="1"/>
</dbReference>
<dbReference type="PROSITE" id="PS50106">
    <property type="entry name" value="PDZ"/>
    <property type="match status" value="5"/>
</dbReference>
<dbReference type="InterPro" id="IPR008144">
    <property type="entry name" value="Guanylate_kin-like_dom"/>
</dbReference>
<dbReference type="Gene3D" id="3.30.63.10">
    <property type="entry name" value="Guanylate Kinase phosphate binding domain"/>
    <property type="match status" value="1"/>
</dbReference>
<evidence type="ECO:0000259" key="8">
    <source>
        <dbReference type="PROSITE" id="PS50106"/>
    </source>
</evidence>
<keyword evidence="2" id="KW-0597">Phosphoprotein</keyword>
<dbReference type="CDD" id="cd00201">
    <property type="entry name" value="WW"/>
    <property type="match status" value="1"/>
</dbReference>
<dbReference type="Pfam" id="PF00625">
    <property type="entry name" value="Guanylate_kin"/>
    <property type="match status" value="1"/>
</dbReference>